<dbReference type="Gene3D" id="2.60.120.650">
    <property type="entry name" value="Cupin"/>
    <property type="match status" value="1"/>
</dbReference>
<dbReference type="GO" id="GO:0005634">
    <property type="term" value="C:nucleus"/>
    <property type="evidence" value="ECO:0007669"/>
    <property type="project" value="TreeGrafter"/>
</dbReference>
<keyword evidence="6" id="KW-1185">Reference proteome</keyword>
<evidence type="ECO:0000259" key="4">
    <source>
        <dbReference type="PROSITE" id="PS51184"/>
    </source>
</evidence>
<dbReference type="GO" id="GO:0005737">
    <property type="term" value="C:cytoplasm"/>
    <property type="evidence" value="ECO:0007669"/>
    <property type="project" value="TreeGrafter"/>
</dbReference>
<dbReference type="GO" id="GO:0016706">
    <property type="term" value="F:2-oxoglutarate-dependent dioxygenase activity"/>
    <property type="evidence" value="ECO:0007669"/>
    <property type="project" value="TreeGrafter"/>
</dbReference>
<dbReference type="PANTHER" id="PTHR12480">
    <property type="entry name" value="ARGININE DEMETHYLASE AND LYSYL-HYDROXYLASE JMJD"/>
    <property type="match status" value="1"/>
</dbReference>
<organism evidence="5 6">
    <name type="scientific">Aromia moschata</name>
    <dbReference type="NCBI Taxonomy" id="1265417"/>
    <lineage>
        <taxon>Eukaryota</taxon>
        <taxon>Metazoa</taxon>
        <taxon>Ecdysozoa</taxon>
        <taxon>Arthropoda</taxon>
        <taxon>Hexapoda</taxon>
        <taxon>Insecta</taxon>
        <taxon>Pterygota</taxon>
        <taxon>Neoptera</taxon>
        <taxon>Endopterygota</taxon>
        <taxon>Coleoptera</taxon>
        <taxon>Polyphaga</taxon>
        <taxon>Cucujiformia</taxon>
        <taxon>Chrysomeloidea</taxon>
        <taxon>Cerambycidae</taxon>
        <taxon>Cerambycinae</taxon>
        <taxon>Callichromatini</taxon>
        <taxon>Aromia</taxon>
    </lineage>
</organism>
<name>A0AAV8XXD1_9CUCU</name>
<feature type="domain" description="JmjC" evidence="4">
    <location>
        <begin position="119"/>
        <end position="266"/>
    </location>
</feature>
<dbReference type="SMART" id="SM00558">
    <property type="entry name" value="JmjC"/>
    <property type="match status" value="1"/>
</dbReference>
<sequence length="383" mass="45440">MNFETASANYLIYNINYSLMTDIPVIDPSKFSYNNFFEKYMLLNWEASRFWINEGKPDFEYLSEKYGKNEVTIYNCSEKYYNSQKTQEYSLDEYLNWWKQHRSGSGSISLQYLKDWHLKLHNENDNFYEVPIYFASDWLNEYYSECLNDDYRFVYMGPKDTTPFHADVFTSYSWSVNVCGRKRWLMFPPGEEDYLKDNLGNLPYDVTKLNHTRQFFEVVQNPGEAIFVPSGWHHQVWNLDDAISVNHNWVNACNIRTMWTSMLNNLKLVRKEIEDCVGMEGFDEHCQTMLNASFGMDFYKFYDFIKFIATSRMDMLKGNKSKVLFHRHTIGPNHILVDLKSVKSTVELFVNCEDVTSLSYFVNSVDVYKILEDINLILENIVE</sequence>
<dbReference type="AlphaFoldDB" id="A0AAV8XXD1"/>
<accession>A0AAV8XXD1</accession>
<evidence type="ECO:0000313" key="6">
    <source>
        <dbReference type="Proteomes" id="UP001162162"/>
    </source>
</evidence>
<dbReference type="PROSITE" id="PS51184">
    <property type="entry name" value="JMJC"/>
    <property type="match status" value="1"/>
</dbReference>
<dbReference type="InterPro" id="IPR003347">
    <property type="entry name" value="JmjC_dom"/>
</dbReference>
<evidence type="ECO:0000256" key="3">
    <source>
        <dbReference type="ARBA" id="ARBA00082904"/>
    </source>
</evidence>
<dbReference type="Pfam" id="PF02373">
    <property type="entry name" value="JmjC"/>
    <property type="match status" value="1"/>
</dbReference>
<dbReference type="EMBL" id="JAPWTK010000291">
    <property type="protein sequence ID" value="KAJ8943369.1"/>
    <property type="molecule type" value="Genomic_DNA"/>
</dbReference>
<protein>
    <recommendedName>
        <fullName evidence="3">Jumonji domain-containing protein 4</fullName>
    </recommendedName>
</protein>
<dbReference type="Proteomes" id="UP001162162">
    <property type="component" value="Unassembled WGS sequence"/>
</dbReference>
<comment type="catalytic activity">
    <reaction evidence="2">
        <text>L-lysyl-[protein] + 2-oxoglutarate + O2 = 4-hydroxy-L-lysyl-[protein] + succinate + CO2</text>
        <dbReference type="Rhea" id="RHEA:57156"/>
        <dbReference type="Rhea" id="RHEA-COMP:9752"/>
        <dbReference type="Rhea" id="RHEA-COMP:15084"/>
        <dbReference type="ChEBI" id="CHEBI:15379"/>
        <dbReference type="ChEBI" id="CHEBI:16526"/>
        <dbReference type="ChEBI" id="CHEBI:16810"/>
        <dbReference type="ChEBI" id="CHEBI:29969"/>
        <dbReference type="ChEBI" id="CHEBI:30031"/>
        <dbReference type="ChEBI" id="CHEBI:141495"/>
    </reaction>
</comment>
<gene>
    <name evidence="5" type="ORF">NQ318_002602</name>
</gene>
<dbReference type="SUPFAM" id="SSF51197">
    <property type="entry name" value="Clavaminate synthase-like"/>
    <property type="match status" value="1"/>
</dbReference>
<evidence type="ECO:0000256" key="1">
    <source>
        <dbReference type="ARBA" id="ARBA00038068"/>
    </source>
</evidence>
<dbReference type="InterPro" id="IPR050910">
    <property type="entry name" value="JMJD6_ArgDemeth/LysHydrox"/>
</dbReference>
<evidence type="ECO:0000313" key="5">
    <source>
        <dbReference type="EMBL" id="KAJ8943369.1"/>
    </source>
</evidence>
<dbReference type="GO" id="GO:0043565">
    <property type="term" value="F:sequence-specific DNA binding"/>
    <property type="evidence" value="ECO:0007669"/>
    <property type="project" value="TreeGrafter"/>
</dbReference>
<dbReference type="GO" id="GO:0045905">
    <property type="term" value="P:positive regulation of translational termination"/>
    <property type="evidence" value="ECO:0007669"/>
    <property type="project" value="TreeGrafter"/>
</dbReference>
<dbReference type="PANTHER" id="PTHR12480:SF6">
    <property type="entry name" value="2-OXOGLUTARATE AND IRON-DEPENDENT OXYGENASE JMJD4"/>
    <property type="match status" value="1"/>
</dbReference>
<comment type="similarity">
    <text evidence="1">Belongs to the JMJD6 family.</text>
</comment>
<proteinExistence type="inferred from homology"/>
<evidence type="ECO:0000256" key="2">
    <source>
        <dbReference type="ARBA" id="ARBA00047762"/>
    </source>
</evidence>
<reference evidence="5" key="1">
    <citation type="journal article" date="2023" name="Insect Mol. Biol.">
        <title>Genome sequencing provides insights into the evolution of gene families encoding plant cell wall-degrading enzymes in longhorned beetles.</title>
        <authorList>
            <person name="Shin N.R."/>
            <person name="Okamura Y."/>
            <person name="Kirsch R."/>
            <person name="Pauchet Y."/>
        </authorList>
    </citation>
    <scope>NUCLEOTIDE SEQUENCE</scope>
    <source>
        <strain evidence="5">AMC_N1</strain>
    </source>
</reference>
<comment type="caution">
    <text evidence="5">The sequence shown here is derived from an EMBL/GenBank/DDBJ whole genome shotgun (WGS) entry which is preliminary data.</text>
</comment>